<name>A0A6N9TKP3_DISTH</name>
<keyword evidence="6" id="KW-0915">Sodium</keyword>
<keyword evidence="5 10" id="KW-1133">Transmembrane helix</keyword>
<keyword evidence="9" id="KW-0739">Sodium transport</keyword>
<evidence type="ECO:0000256" key="7">
    <source>
        <dbReference type="ARBA" id="ARBA00023065"/>
    </source>
</evidence>
<evidence type="ECO:0000256" key="6">
    <source>
        <dbReference type="ARBA" id="ARBA00023053"/>
    </source>
</evidence>
<dbReference type="GO" id="GO:0015297">
    <property type="term" value="F:antiporter activity"/>
    <property type="evidence" value="ECO:0007669"/>
    <property type="project" value="UniProtKB-KW"/>
</dbReference>
<keyword evidence="8 10" id="KW-0472">Membrane</keyword>
<dbReference type="Gene3D" id="1.20.1530.20">
    <property type="match status" value="1"/>
</dbReference>
<dbReference type="InterPro" id="IPR006153">
    <property type="entry name" value="Cation/H_exchanger_TM"/>
</dbReference>
<evidence type="ECO:0000256" key="10">
    <source>
        <dbReference type="SAM" id="Phobius"/>
    </source>
</evidence>
<comment type="caution">
    <text evidence="12">The sequence shown here is derived from an EMBL/GenBank/DDBJ whole genome shotgun (WGS) entry which is preliminary data.</text>
</comment>
<sequence>MLSQHLILSLLEILAAAWLLGAIFQRFGLPVMLGELLAGVVLGPALLGAVSASEPLEFLAELGIFFAMFHAGMEMDPKLLLRHFWPSLLVAAGGFLLPFGLGYLVSRWFGGTVFQSLFVGMGLSVTAIAVQAVILQDLGIHRTRVGHVIIGAAIADDVFSLVTLSILIGLAEAGTFQWQALGLVLLKVAAFFGFTALAGELLVPRVARRLTDQGGKAFTFAIVSALVMAELAELAGLHLVIGAFLAGQFVRKEIMDEGIVALIGDRFFAISYGFLTPVFFASLAFHLHFEASWSFALFTGAILIAAVAGKFLGSGAGALAAGLDRHQAAVVGFGMNGRGAVELVVASVVLEVSRRLLAEGRIAEPLLTAPQFSGLVLMAFVTTFLAPLTLKWAARRGRTGA</sequence>
<feature type="transmembrane region" description="Helical" evidence="10">
    <location>
        <begin position="218"/>
        <end position="246"/>
    </location>
</feature>
<evidence type="ECO:0000256" key="3">
    <source>
        <dbReference type="ARBA" id="ARBA00022449"/>
    </source>
</evidence>
<evidence type="ECO:0000256" key="8">
    <source>
        <dbReference type="ARBA" id="ARBA00023136"/>
    </source>
</evidence>
<evidence type="ECO:0000256" key="9">
    <source>
        <dbReference type="ARBA" id="ARBA00023201"/>
    </source>
</evidence>
<feature type="transmembrane region" description="Helical" evidence="10">
    <location>
        <begin position="178"/>
        <end position="198"/>
    </location>
</feature>
<feature type="transmembrane region" description="Helical" evidence="10">
    <location>
        <begin position="84"/>
        <end position="105"/>
    </location>
</feature>
<dbReference type="RefSeq" id="WP_163297996.1">
    <property type="nucleotide sequence ID" value="NZ_JAAGRR010000020.1"/>
</dbReference>
<protein>
    <submittedName>
        <fullName evidence="12">Cation:proton antiporter</fullName>
    </submittedName>
</protein>
<dbReference type="EMBL" id="JAAGRR010000020">
    <property type="protein sequence ID" value="NDY41842.1"/>
    <property type="molecule type" value="Genomic_DNA"/>
</dbReference>
<dbReference type="PANTHER" id="PTHR43562:SF3">
    <property type="entry name" value="SODIUM ION_PROTON EXCHANGER (EUROFUNG)"/>
    <property type="match status" value="1"/>
</dbReference>
<keyword evidence="4 10" id="KW-0812">Transmembrane</keyword>
<feature type="transmembrane region" description="Helical" evidence="10">
    <location>
        <begin position="6"/>
        <end position="24"/>
    </location>
</feature>
<organism evidence="12 13">
    <name type="scientific">Dissulfurirhabdus thermomarina</name>
    <dbReference type="NCBI Taxonomy" id="1765737"/>
    <lineage>
        <taxon>Bacteria</taxon>
        <taxon>Deltaproteobacteria</taxon>
        <taxon>Dissulfurirhabdaceae</taxon>
        <taxon>Dissulfurirhabdus</taxon>
    </lineage>
</organism>
<evidence type="ECO:0000313" key="12">
    <source>
        <dbReference type="EMBL" id="NDY41842.1"/>
    </source>
</evidence>
<proteinExistence type="predicted"/>
<gene>
    <name evidence="12" type="ORF">G3N55_03100</name>
</gene>
<accession>A0A6N9TKP3</accession>
<feature type="transmembrane region" description="Helical" evidence="10">
    <location>
        <begin position="267"/>
        <end position="289"/>
    </location>
</feature>
<evidence type="ECO:0000256" key="2">
    <source>
        <dbReference type="ARBA" id="ARBA00022448"/>
    </source>
</evidence>
<dbReference type="Pfam" id="PF00999">
    <property type="entry name" value="Na_H_Exchanger"/>
    <property type="match status" value="1"/>
</dbReference>
<dbReference type="Proteomes" id="UP000469346">
    <property type="component" value="Unassembled WGS sequence"/>
</dbReference>
<feature type="domain" description="Cation/H+ exchanger transmembrane" evidence="11">
    <location>
        <begin position="17"/>
        <end position="394"/>
    </location>
</feature>
<comment type="subcellular location">
    <subcellularLocation>
        <location evidence="1">Membrane</location>
        <topology evidence="1">Multi-pass membrane protein</topology>
    </subcellularLocation>
</comment>
<dbReference type="GO" id="GO:1902600">
    <property type="term" value="P:proton transmembrane transport"/>
    <property type="evidence" value="ECO:0007669"/>
    <property type="project" value="InterPro"/>
</dbReference>
<keyword evidence="2" id="KW-0813">Transport</keyword>
<feature type="transmembrane region" description="Helical" evidence="10">
    <location>
        <begin position="117"/>
        <end position="136"/>
    </location>
</feature>
<feature type="transmembrane region" description="Helical" evidence="10">
    <location>
        <begin position="328"/>
        <end position="350"/>
    </location>
</feature>
<keyword evidence="3" id="KW-0050">Antiport</keyword>
<evidence type="ECO:0000259" key="11">
    <source>
        <dbReference type="Pfam" id="PF00999"/>
    </source>
</evidence>
<feature type="transmembrane region" description="Helical" evidence="10">
    <location>
        <begin position="295"/>
        <end position="321"/>
    </location>
</feature>
<keyword evidence="13" id="KW-1185">Reference proteome</keyword>
<evidence type="ECO:0000256" key="4">
    <source>
        <dbReference type="ARBA" id="ARBA00022692"/>
    </source>
</evidence>
<reference evidence="12 13" key="1">
    <citation type="submission" date="2020-02" db="EMBL/GenBank/DDBJ databases">
        <title>Comparative genomics of sulfur disproportionating microorganisms.</title>
        <authorList>
            <person name="Ward L.M."/>
            <person name="Bertran E."/>
            <person name="Johnston D.T."/>
        </authorList>
    </citation>
    <scope>NUCLEOTIDE SEQUENCE [LARGE SCALE GENOMIC DNA]</scope>
    <source>
        <strain evidence="12 13">DSM 100025</strain>
    </source>
</reference>
<dbReference type="GO" id="GO:0006814">
    <property type="term" value="P:sodium ion transport"/>
    <property type="evidence" value="ECO:0007669"/>
    <property type="project" value="UniProtKB-KW"/>
</dbReference>
<keyword evidence="7" id="KW-0406">Ion transport</keyword>
<dbReference type="PANTHER" id="PTHR43562">
    <property type="entry name" value="NAPA-TYPE SODIUM/HYDROGEN ANTIPORTER"/>
    <property type="match status" value="1"/>
</dbReference>
<dbReference type="InterPro" id="IPR038770">
    <property type="entry name" value="Na+/solute_symporter_sf"/>
</dbReference>
<evidence type="ECO:0000256" key="5">
    <source>
        <dbReference type="ARBA" id="ARBA00022989"/>
    </source>
</evidence>
<feature type="transmembrane region" description="Helical" evidence="10">
    <location>
        <begin position="370"/>
        <end position="390"/>
    </location>
</feature>
<dbReference type="AlphaFoldDB" id="A0A6N9TKP3"/>
<feature type="transmembrane region" description="Helical" evidence="10">
    <location>
        <begin position="148"/>
        <end position="171"/>
    </location>
</feature>
<evidence type="ECO:0000256" key="1">
    <source>
        <dbReference type="ARBA" id="ARBA00004141"/>
    </source>
</evidence>
<dbReference type="GO" id="GO:0016020">
    <property type="term" value="C:membrane"/>
    <property type="evidence" value="ECO:0007669"/>
    <property type="project" value="UniProtKB-SubCell"/>
</dbReference>
<evidence type="ECO:0000313" key="13">
    <source>
        <dbReference type="Proteomes" id="UP000469346"/>
    </source>
</evidence>